<dbReference type="PROSITE" id="PS51186">
    <property type="entry name" value="GNAT"/>
    <property type="match status" value="1"/>
</dbReference>
<feature type="domain" description="N-acetyltransferase" evidence="1">
    <location>
        <begin position="1"/>
        <end position="141"/>
    </location>
</feature>
<evidence type="ECO:0000313" key="5">
    <source>
        <dbReference type="Proteomes" id="UP000570010"/>
    </source>
</evidence>
<dbReference type="InterPro" id="IPR016181">
    <property type="entry name" value="Acyl_CoA_acyltransferase"/>
</dbReference>
<dbReference type="RefSeq" id="WP_163240514.1">
    <property type="nucleotide sequence ID" value="NZ_CP082780.1"/>
</dbReference>
<evidence type="ECO:0000313" key="2">
    <source>
        <dbReference type="EMBL" id="MBA4536406.1"/>
    </source>
</evidence>
<dbReference type="InterPro" id="IPR039143">
    <property type="entry name" value="GNPNAT1-like"/>
</dbReference>
<dbReference type="PANTHER" id="PTHR13355">
    <property type="entry name" value="GLUCOSAMINE 6-PHOSPHATE N-ACETYLTRANSFERASE"/>
    <property type="match status" value="1"/>
</dbReference>
<reference evidence="3 4" key="1">
    <citation type="submission" date="2020-02" db="EMBL/GenBank/DDBJ databases">
        <title>Bacillus aquiflavi sp. nov., isolated from yellow water of strong flavor Chinese baijiu in Yibin region of China.</title>
        <authorList>
            <person name="Xie J."/>
        </authorList>
    </citation>
    <scope>NUCLEOTIDE SEQUENCE [LARGE SCALE GENOMIC DNA]</scope>
    <source>
        <strain evidence="3 4">3H-10</strain>
    </source>
</reference>
<dbReference type="AlphaFoldDB" id="A0A6B3VZK7"/>
<dbReference type="GO" id="GO:0004343">
    <property type="term" value="F:glucosamine 6-phosphate N-acetyltransferase activity"/>
    <property type="evidence" value="ECO:0007669"/>
    <property type="project" value="TreeGrafter"/>
</dbReference>
<dbReference type="Pfam" id="PF13673">
    <property type="entry name" value="Acetyltransf_10"/>
    <property type="match status" value="1"/>
</dbReference>
<evidence type="ECO:0000313" key="4">
    <source>
        <dbReference type="Proteomes" id="UP000472971"/>
    </source>
</evidence>
<evidence type="ECO:0000259" key="1">
    <source>
        <dbReference type="PROSITE" id="PS51186"/>
    </source>
</evidence>
<comment type="caution">
    <text evidence="3">The sequence shown here is derived from an EMBL/GenBank/DDBJ whole genome shotgun (WGS) entry which is preliminary data.</text>
</comment>
<protein>
    <submittedName>
        <fullName evidence="3">GNAT family N-acetyltransferase</fullName>
    </submittedName>
</protein>
<keyword evidence="3" id="KW-0808">Transferase</keyword>
<dbReference type="Proteomes" id="UP000472971">
    <property type="component" value="Unassembled WGS sequence"/>
</dbReference>
<dbReference type="EMBL" id="JACEIO010000007">
    <property type="protein sequence ID" value="MBA4536406.1"/>
    <property type="molecule type" value="Genomic_DNA"/>
</dbReference>
<dbReference type="Gene3D" id="3.40.630.30">
    <property type="match status" value="1"/>
</dbReference>
<gene>
    <name evidence="3" type="ORF">G4D64_04385</name>
    <name evidence="2" type="ORF">H1Z61_04420</name>
</gene>
<dbReference type="SUPFAM" id="SSF55729">
    <property type="entry name" value="Acyl-CoA N-acyltransferases (Nat)"/>
    <property type="match status" value="1"/>
</dbReference>
<dbReference type="PANTHER" id="PTHR13355:SF11">
    <property type="entry name" value="GLUCOSAMINE 6-PHOSPHATE N-ACETYLTRANSFERASE"/>
    <property type="match status" value="1"/>
</dbReference>
<dbReference type="InterPro" id="IPR000182">
    <property type="entry name" value="GNAT_dom"/>
</dbReference>
<keyword evidence="4" id="KW-1185">Reference proteome</keyword>
<sequence>MHVQIASTEKELNDAFSIRKIVFVNEQNVSPEEEFDQFEGNCTHFVLYDDTLPIGAGRLRMIDEYGKIERLCILKENRKCGAGKIIMSKIEEFAKHQQVNKVKLNAQKHAIPFYTRLGYQIISDEFLEAGIIHRTMEKMLD</sequence>
<evidence type="ECO:0000313" key="3">
    <source>
        <dbReference type="EMBL" id="NEY80774.1"/>
    </source>
</evidence>
<name>A0A6B3VZK7_9BACI</name>
<reference evidence="2 5" key="2">
    <citation type="submission" date="2020-07" db="EMBL/GenBank/DDBJ databases">
        <authorList>
            <person name="Feng H."/>
        </authorList>
    </citation>
    <scope>NUCLEOTIDE SEQUENCE [LARGE SCALE GENOMIC DNA]</scope>
    <source>
        <strain evidence="5">s-12</strain>
        <strain evidence="2">S-12</strain>
    </source>
</reference>
<proteinExistence type="predicted"/>
<dbReference type="EMBL" id="JAAIWN010000007">
    <property type="protein sequence ID" value="NEY80774.1"/>
    <property type="molecule type" value="Genomic_DNA"/>
</dbReference>
<accession>A0A6B3VZK7</accession>
<dbReference type="Proteomes" id="UP000570010">
    <property type="component" value="Unassembled WGS sequence"/>
</dbReference>
<organism evidence="3 4">
    <name type="scientific">Bacillus aquiflavi</name>
    <dbReference type="NCBI Taxonomy" id="2672567"/>
    <lineage>
        <taxon>Bacteria</taxon>
        <taxon>Bacillati</taxon>
        <taxon>Bacillota</taxon>
        <taxon>Bacilli</taxon>
        <taxon>Bacillales</taxon>
        <taxon>Bacillaceae</taxon>
        <taxon>Bacillus</taxon>
    </lineage>
</organism>